<dbReference type="EMBL" id="PZPL01000002">
    <property type="protein sequence ID" value="PTL71222.1"/>
    <property type="molecule type" value="Genomic_DNA"/>
</dbReference>
<accession>A0A2T4UNX0</accession>
<dbReference type="GeneID" id="55634321"/>
<evidence type="ECO:0000313" key="2">
    <source>
        <dbReference type="EMBL" id="PTL71222.1"/>
    </source>
</evidence>
<gene>
    <name evidence="2" type="ORF">C1I63_18450</name>
</gene>
<evidence type="ECO:0000313" key="3">
    <source>
        <dbReference type="Proteomes" id="UP000241085"/>
    </source>
</evidence>
<reference evidence="2 3" key="1">
    <citation type="submission" date="2018-03" db="EMBL/GenBank/DDBJ databases">
        <title>Bacteriophage NCPPB3778 and a type I-E CRISPR drive the evolution of the US Biological Select Agent, Rathayibacter toxicus.</title>
        <authorList>
            <person name="Davis E.W.II."/>
            <person name="Tabima J.F."/>
            <person name="Weisberg A.J."/>
            <person name="Dantas Lopes L."/>
            <person name="Wiseman M.S."/>
            <person name="Wiseman M.S."/>
            <person name="Pupko T."/>
            <person name="Belcher M.S."/>
            <person name="Sechler A.J."/>
            <person name="Tancos M.A."/>
            <person name="Schroeder B.K."/>
            <person name="Murray T.D."/>
            <person name="Luster D.G."/>
            <person name="Schneider W.L."/>
            <person name="Rogers E."/>
            <person name="Andreote F.D."/>
            <person name="Grunwald N.J."/>
            <person name="Putnam M.L."/>
            <person name="Chang J.H."/>
        </authorList>
    </citation>
    <scope>NUCLEOTIDE SEQUENCE [LARGE SCALE GENOMIC DNA]</scope>
    <source>
        <strain evidence="2 3">DSM 15933</strain>
    </source>
</reference>
<dbReference type="RefSeq" id="WP_107576030.1">
    <property type="nucleotide sequence ID" value="NZ_PZPL01000002.1"/>
</dbReference>
<proteinExistence type="predicted"/>
<feature type="region of interest" description="Disordered" evidence="1">
    <location>
        <begin position="86"/>
        <end position="110"/>
    </location>
</feature>
<dbReference type="AlphaFoldDB" id="A0A2T4UNX0"/>
<comment type="caution">
    <text evidence="2">The sequence shown here is derived from an EMBL/GenBank/DDBJ whole genome shotgun (WGS) entry which is preliminary data.</text>
</comment>
<organism evidence="2 3">
    <name type="scientific">Rathayibacter caricis DSM 15933</name>
    <dbReference type="NCBI Taxonomy" id="1328867"/>
    <lineage>
        <taxon>Bacteria</taxon>
        <taxon>Bacillati</taxon>
        <taxon>Actinomycetota</taxon>
        <taxon>Actinomycetes</taxon>
        <taxon>Micrococcales</taxon>
        <taxon>Microbacteriaceae</taxon>
        <taxon>Rathayibacter</taxon>
    </lineage>
</organism>
<evidence type="ECO:0000256" key="1">
    <source>
        <dbReference type="SAM" id="MobiDB-lite"/>
    </source>
</evidence>
<dbReference type="Proteomes" id="UP000241085">
    <property type="component" value="Unassembled WGS sequence"/>
</dbReference>
<keyword evidence="3" id="KW-1185">Reference proteome</keyword>
<protein>
    <submittedName>
        <fullName evidence="2">Uncharacterized protein</fullName>
    </submittedName>
</protein>
<name>A0A2T4UNX0_9MICO</name>
<sequence>MSKKIESAHRKLVDALEKHAELASGKKSHRGRIESAAADVKRAATKYAAVVAARTDTQSPFSDIADPRLDRPTIASLTAERDALTRRLTETPLTATDLQVPLPTPESDPS</sequence>